<evidence type="ECO:0000313" key="1">
    <source>
        <dbReference type="EMBL" id="CAE0644473.1"/>
    </source>
</evidence>
<reference evidence="2" key="1">
    <citation type="submission" date="2021-01" db="EMBL/GenBank/DDBJ databases">
        <authorList>
            <person name="Corre E."/>
            <person name="Pelletier E."/>
            <person name="Niang G."/>
            <person name="Scheremetjew M."/>
            <person name="Finn R."/>
            <person name="Kale V."/>
            <person name="Holt S."/>
            <person name="Cochrane G."/>
            <person name="Meng A."/>
            <person name="Brown T."/>
            <person name="Cohen L."/>
        </authorList>
    </citation>
    <scope>NUCLEOTIDE SEQUENCE</scope>
    <source>
        <strain evidence="2">CCCM811</strain>
    </source>
</reference>
<organism evidence="2">
    <name type="scientific">Lotharella globosa</name>
    <dbReference type="NCBI Taxonomy" id="91324"/>
    <lineage>
        <taxon>Eukaryota</taxon>
        <taxon>Sar</taxon>
        <taxon>Rhizaria</taxon>
        <taxon>Cercozoa</taxon>
        <taxon>Chlorarachniophyceae</taxon>
        <taxon>Lotharella</taxon>
    </lineage>
</organism>
<dbReference type="EMBL" id="HBIV01000998">
    <property type="protein sequence ID" value="CAE0644473.1"/>
    <property type="molecule type" value="Transcribed_RNA"/>
</dbReference>
<protein>
    <submittedName>
        <fullName evidence="2">Uncharacterized protein</fullName>
    </submittedName>
</protein>
<sequence length="218" mass="25284">MRLKGFQFTVEYECSEGEGKYEFPPLKVDLRTPKLREKPKYAYFDKLAVGGEEEKTRREAKTQEIEMGNLDEHAGNIDANKIRAKQVVAEQLYVTSDPAKKKNMEKFVHDRSKKLHSFTYEMNKKPDLGMNSEQIGKEYPMLVTRDGGHQRVKYTGIIAINNARLNNHDEHLERLDHNFQYLLTSVQNVLSWAKSKFRTLGSARPTTRSTRRMKATTI</sequence>
<name>A0A6V3IIH6_9EUKA</name>
<dbReference type="EMBL" id="HBIV01000999">
    <property type="protein sequence ID" value="CAE0644475.1"/>
    <property type="molecule type" value="Transcribed_RNA"/>
</dbReference>
<dbReference type="AlphaFoldDB" id="A0A6V3IIH6"/>
<evidence type="ECO:0000313" key="2">
    <source>
        <dbReference type="EMBL" id="CAE0644475.1"/>
    </source>
</evidence>
<proteinExistence type="predicted"/>
<gene>
    <name evidence="1" type="ORF">LGLO00237_LOCUS708</name>
    <name evidence="2" type="ORF">LGLO00237_LOCUS709</name>
</gene>
<accession>A0A6V3IIH6</accession>